<dbReference type="GO" id="GO:0000160">
    <property type="term" value="P:phosphorelay signal transduction system"/>
    <property type="evidence" value="ECO:0007669"/>
    <property type="project" value="InterPro"/>
</dbReference>
<reference evidence="4 5" key="1">
    <citation type="submission" date="2019-03" db="EMBL/GenBank/DDBJ databases">
        <title>Genome sequence of Sphingomonas sp. 17J27-24.</title>
        <authorList>
            <person name="Kim M."/>
            <person name="Maeng S."/>
            <person name="Sathiyaraj S."/>
        </authorList>
    </citation>
    <scope>NUCLEOTIDE SEQUENCE [LARGE SCALE GENOMIC DNA]</scope>
    <source>
        <strain evidence="4 5">17J27-24</strain>
    </source>
</reference>
<dbReference type="PROSITE" id="PS50110">
    <property type="entry name" value="RESPONSE_REGULATORY"/>
    <property type="match status" value="1"/>
</dbReference>
<dbReference type="AlphaFoldDB" id="A0A4Y8ZMP1"/>
<dbReference type="Pfam" id="PF00072">
    <property type="entry name" value="Response_reg"/>
    <property type="match status" value="1"/>
</dbReference>
<dbReference type="PANTHER" id="PTHR44591">
    <property type="entry name" value="STRESS RESPONSE REGULATOR PROTEIN 1"/>
    <property type="match status" value="1"/>
</dbReference>
<dbReference type="InterPro" id="IPR001789">
    <property type="entry name" value="Sig_transdc_resp-reg_receiver"/>
</dbReference>
<sequence>MGIEGTRVLLVEDEAIIAMTVEDMLEALGCETVATAATLNEALAAAETASFDLALLDINLNGTESLPVAARLRALGLPFVFTTGYGPTGSGPEFADAPLVTKPYDMSDLAAAIAVALNQQP</sequence>
<dbReference type="SMART" id="SM00448">
    <property type="entry name" value="REC"/>
    <property type="match status" value="1"/>
</dbReference>
<feature type="domain" description="Response regulatory" evidence="3">
    <location>
        <begin position="7"/>
        <end position="117"/>
    </location>
</feature>
<dbReference type="EMBL" id="SPDV01000057">
    <property type="protein sequence ID" value="TFI56727.1"/>
    <property type="molecule type" value="Genomic_DNA"/>
</dbReference>
<name>A0A4Y8ZMP1_9SPHN</name>
<proteinExistence type="predicted"/>
<evidence type="ECO:0000313" key="4">
    <source>
        <dbReference type="EMBL" id="TFI56727.1"/>
    </source>
</evidence>
<organism evidence="4 5">
    <name type="scientific">Sphingomonas parva</name>
    <dbReference type="NCBI Taxonomy" id="2555898"/>
    <lineage>
        <taxon>Bacteria</taxon>
        <taxon>Pseudomonadati</taxon>
        <taxon>Pseudomonadota</taxon>
        <taxon>Alphaproteobacteria</taxon>
        <taxon>Sphingomonadales</taxon>
        <taxon>Sphingomonadaceae</taxon>
        <taxon>Sphingomonas</taxon>
    </lineage>
</organism>
<comment type="caution">
    <text evidence="4">The sequence shown here is derived from an EMBL/GenBank/DDBJ whole genome shotgun (WGS) entry which is preliminary data.</text>
</comment>
<gene>
    <name evidence="4" type="ORF">E2493_18795</name>
</gene>
<dbReference type="Gene3D" id="3.40.50.2300">
    <property type="match status" value="1"/>
</dbReference>
<feature type="modified residue" description="4-aspartylphosphate" evidence="2">
    <location>
        <position position="57"/>
    </location>
</feature>
<dbReference type="PANTHER" id="PTHR44591:SF24">
    <property type="entry name" value="PROTEIN-GLUTAMATE METHYLESTERASE_PROTEIN-GLUTAMINE GLUTAMINASE 1"/>
    <property type="match status" value="1"/>
</dbReference>
<dbReference type="SUPFAM" id="SSF52172">
    <property type="entry name" value="CheY-like"/>
    <property type="match status" value="1"/>
</dbReference>
<dbReference type="InterPro" id="IPR050595">
    <property type="entry name" value="Bact_response_regulator"/>
</dbReference>
<dbReference type="Proteomes" id="UP000298213">
    <property type="component" value="Unassembled WGS sequence"/>
</dbReference>
<dbReference type="OrthoDB" id="582170at2"/>
<keyword evidence="1 2" id="KW-0597">Phosphoprotein</keyword>
<evidence type="ECO:0000256" key="2">
    <source>
        <dbReference type="PROSITE-ProRule" id="PRU00169"/>
    </source>
</evidence>
<evidence type="ECO:0000256" key="1">
    <source>
        <dbReference type="ARBA" id="ARBA00022553"/>
    </source>
</evidence>
<dbReference type="InterPro" id="IPR011006">
    <property type="entry name" value="CheY-like_superfamily"/>
</dbReference>
<protein>
    <submittedName>
        <fullName evidence="4">Response regulator</fullName>
    </submittedName>
</protein>
<evidence type="ECO:0000313" key="5">
    <source>
        <dbReference type="Proteomes" id="UP000298213"/>
    </source>
</evidence>
<dbReference type="RefSeq" id="WP_135089973.1">
    <property type="nucleotide sequence ID" value="NZ_SPDV01000057.1"/>
</dbReference>
<keyword evidence="5" id="KW-1185">Reference proteome</keyword>
<evidence type="ECO:0000259" key="3">
    <source>
        <dbReference type="PROSITE" id="PS50110"/>
    </source>
</evidence>
<accession>A0A4Y8ZMP1</accession>